<dbReference type="Pfam" id="PF07992">
    <property type="entry name" value="Pyr_redox_2"/>
    <property type="match status" value="1"/>
</dbReference>
<gene>
    <name evidence="10" type="ORF">SAMN04488569_10581</name>
</gene>
<keyword evidence="3" id="KW-0285">Flavoprotein</keyword>
<dbReference type="RefSeq" id="WP_091898502.1">
    <property type="nucleotide sequence ID" value="NZ_FOSJ01000058.1"/>
</dbReference>
<dbReference type="Gene3D" id="3.30.390.30">
    <property type="match status" value="1"/>
</dbReference>
<reference evidence="11" key="1">
    <citation type="submission" date="2016-10" db="EMBL/GenBank/DDBJ databases">
        <authorList>
            <person name="Varghese N."/>
            <person name="Submissions S."/>
        </authorList>
    </citation>
    <scope>NUCLEOTIDE SEQUENCE [LARGE SCALE GENOMIC DNA]</scope>
    <source>
        <strain evidence="11">DSM 16108</strain>
    </source>
</reference>
<dbReference type="PRINTS" id="PR00368">
    <property type="entry name" value="FADPNR"/>
</dbReference>
<dbReference type="Proteomes" id="UP000199589">
    <property type="component" value="Unassembled WGS sequence"/>
</dbReference>
<evidence type="ECO:0000256" key="6">
    <source>
        <dbReference type="ARBA" id="ARBA00023097"/>
    </source>
</evidence>
<dbReference type="GO" id="GO:0016491">
    <property type="term" value="F:oxidoreductase activity"/>
    <property type="evidence" value="ECO:0007669"/>
    <property type="project" value="UniProtKB-KW"/>
</dbReference>
<evidence type="ECO:0000256" key="4">
    <source>
        <dbReference type="ARBA" id="ARBA00022827"/>
    </source>
</evidence>
<comment type="similarity">
    <text evidence="2">Belongs to the class-III pyridine nucleotide-disulfide oxidoreductase family.</text>
</comment>
<evidence type="ECO:0000313" key="10">
    <source>
        <dbReference type="EMBL" id="SFK61564.1"/>
    </source>
</evidence>
<feature type="domain" description="Pyridine nucleotide-disulphide oxidoreductase dimerisation" evidence="8">
    <location>
        <begin position="325"/>
        <end position="427"/>
    </location>
</feature>
<keyword evidence="5" id="KW-0560">Oxidoreductase</keyword>
<keyword evidence="11" id="KW-1185">Reference proteome</keyword>
<dbReference type="Pfam" id="PF02852">
    <property type="entry name" value="Pyr_redox_dim"/>
    <property type="match status" value="1"/>
</dbReference>
<dbReference type="InterPro" id="IPR023753">
    <property type="entry name" value="FAD/NAD-binding_dom"/>
</dbReference>
<proteinExistence type="inferred from homology"/>
<organism evidence="10 11">
    <name type="scientific">Marinilactibacillus piezotolerans</name>
    <dbReference type="NCBI Taxonomy" id="258723"/>
    <lineage>
        <taxon>Bacteria</taxon>
        <taxon>Bacillati</taxon>
        <taxon>Bacillota</taxon>
        <taxon>Bacilli</taxon>
        <taxon>Lactobacillales</taxon>
        <taxon>Carnobacteriaceae</taxon>
        <taxon>Marinilactibacillus</taxon>
    </lineage>
</organism>
<keyword evidence="6" id="KW-0558">Oxidation</keyword>
<evidence type="ECO:0000256" key="7">
    <source>
        <dbReference type="ARBA" id="ARBA00023284"/>
    </source>
</evidence>
<dbReference type="InterPro" id="IPR016156">
    <property type="entry name" value="FAD/NAD-linked_Rdtase_dimer_sf"/>
</dbReference>
<evidence type="ECO:0000256" key="2">
    <source>
        <dbReference type="ARBA" id="ARBA00009130"/>
    </source>
</evidence>
<dbReference type="EMBL" id="FOSJ01000058">
    <property type="protein sequence ID" value="SFK61564.1"/>
    <property type="molecule type" value="Genomic_DNA"/>
</dbReference>
<dbReference type="Gene3D" id="3.50.50.60">
    <property type="entry name" value="FAD/NAD(P)-binding domain"/>
    <property type="match status" value="2"/>
</dbReference>
<dbReference type="SUPFAM" id="SSF55424">
    <property type="entry name" value="FAD/NAD-linked reductases, dimerisation (C-terminal) domain"/>
    <property type="match status" value="1"/>
</dbReference>
<keyword evidence="7" id="KW-0676">Redox-active center</keyword>
<protein>
    <submittedName>
        <fullName evidence="10">NADPH-dependent 2,4-dienoyl-CoA reductase, sulfur reductase</fullName>
    </submittedName>
</protein>
<feature type="domain" description="FAD/NAD(P)-binding" evidence="9">
    <location>
        <begin position="1"/>
        <end position="303"/>
    </location>
</feature>
<sequence length="452" mass="49804">MKYIVVGSSHFGYEAVETILEAEPEAEIHLFEREDKASFMSCGAQSYLMNIAQSPDELHYANEESYKKQGINIHLNSDVVGVNADKNTVTVKTENGEREEKYDRLLLSPGGYAPKLNIPGNDLEHVYTFRGRNDAEIVKARMEDAKKVVVIGGGYIGVEVAEAYRENGQDVTLIDAVDRFLPSYLDEEFYPSLSKEAEEKGLKVQTNELVQEIKGENGEIQAVVTDQAEYEADTVIMAVGVKPDTSWLANSLELDEAGFVVVNDYLETSAKNVYAGGDATLIPFKATGKKQNIALATNARKQGVTAAKNAMGEKVEMPVVNGTSGLAFFDLKFATTGLNNANLKNYDGSIKTFYTEERVRPSFMRDGDIKVEMKLFYDSETEVILGAQFLSTGDITQAANTLSLAISNEMTLSDLGKADFFFQPGFSRPWNFLNVLALKAQGKTFGSTEMLF</sequence>
<dbReference type="SUPFAM" id="SSF51905">
    <property type="entry name" value="FAD/NAD(P)-binding domain"/>
    <property type="match status" value="1"/>
</dbReference>
<dbReference type="InterPro" id="IPR050260">
    <property type="entry name" value="FAD-bd_OxRdtase"/>
</dbReference>
<dbReference type="PRINTS" id="PR00411">
    <property type="entry name" value="PNDRDTASEI"/>
</dbReference>
<evidence type="ECO:0000256" key="5">
    <source>
        <dbReference type="ARBA" id="ARBA00023002"/>
    </source>
</evidence>
<dbReference type="OrthoDB" id="9802028at2"/>
<evidence type="ECO:0000256" key="1">
    <source>
        <dbReference type="ARBA" id="ARBA00001974"/>
    </source>
</evidence>
<dbReference type="PANTHER" id="PTHR43429">
    <property type="entry name" value="PYRIDINE NUCLEOTIDE-DISULFIDE OXIDOREDUCTASE DOMAIN-CONTAINING"/>
    <property type="match status" value="1"/>
</dbReference>
<name>A0A1I4AYP8_9LACT</name>
<evidence type="ECO:0000256" key="3">
    <source>
        <dbReference type="ARBA" id="ARBA00022630"/>
    </source>
</evidence>
<evidence type="ECO:0000313" key="11">
    <source>
        <dbReference type="Proteomes" id="UP000199589"/>
    </source>
</evidence>
<keyword evidence="4" id="KW-0274">FAD</keyword>
<dbReference type="AlphaFoldDB" id="A0A1I4AYP8"/>
<evidence type="ECO:0000259" key="9">
    <source>
        <dbReference type="Pfam" id="PF07992"/>
    </source>
</evidence>
<dbReference type="PANTHER" id="PTHR43429:SF1">
    <property type="entry name" value="NAD(P)H SULFUR OXIDOREDUCTASE (COA-DEPENDENT)"/>
    <property type="match status" value="1"/>
</dbReference>
<dbReference type="InterPro" id="IPR036188">
    <property type="entry name" value="FAD/NAD-bd_sf"/>
</dbReference>
<accession>A0A1I4AYP8</accession>
<evidence type="ECO:0000259" key="8">
    <source>
        <dbReference type="Pfam" id="PF02852"/>
    </source>
</evidence>
<dbReference type="InterPro" id="IPR004099">
    <property type="entry name" value="Pyr_nucl-diS_OxRdtase_dimer"/>
</dbReference>
<comment type="cofactor">
    <cofactor evidence="1">
        <name>FAD</name>
        <dbReference type="ChEBI" id="CHEBI:57692"/>
    </cofactor>
</comment>